<dbReference type="InterPro" id="IPR032877">
    <property type="entry name" value="Transposase_HTH"/>
</dbReference>
<dbReference type="AlphaFoldDB" id="A0A6N3BWV7"/>
<organism evidence="2">
    <name type="scientific">Clostridium butyricum</name>
    <dbReference type="NCBI Taxonomy" id="1492"/>
    <lineage>
        <taxon>Bacteria</taxon>
        <taxon>Bacillati</taxon>
        <taxon>Bacillota</taxon>
        <taxon>Clostridia</taxon>
        <taxon>Eubacteriales</taxon>
        <taxon>Clostridiaceae</taxon>
        <taxon>Clostridium</taxon>
    </lineage>
</organism>
<evidence type="ECO:0000313" key="2">
    <source>
        <dbReference type="EMBL" id="VYU05113.1"/>
    </source>
</evidence>
<dbReference type="EMBL" id="CACRTU010000013">
    <property type="protein sequence ID" value="VYU05113.1"/>
    <property type="molecule type" value="Genomic_DNA"/>
</dbReference>
<dbReference type="Pfam" id="PF13542">
    <property type="entry name" value="HTH_Tnp_ISL3"/>
    <property type="match status" value="1"/>
</dbReference>
<reference evidence="2" key="1">
    <citation type="submission" date="2019-11" db="EMBL/GenBank/DDBJ databases">
        <authorList>
            <person name="Feng L."/>
        </authorList>
    </citation>
    <scope>NUCLEOTIDE SEQUENCE</scope>
    <source>
        <strain evidence="2">CButyricumLFYP62</strain>
    </source>
</reference>
<gene>
    <name evidence="2" type="ORF">CBLFYP62_01330</name>
</gene>
<name>A0A6N3BWV7_CLOBU</name>
<feature type="domain" description="Transposase IS204/IS1001/IS1096/IS1165 helix-turn-helix" evidence="1">
    <location>
        <begin position="8"/>
        <end position="55"/>
    </location>
</feature>
<protein>
    <recommendedName>
        <fullName evidence="1">Transposase IS204/IS1001/IS1096/IS1165 helix-turn-helix domain-containing protein</fullName>
    </recommendedName>
</protein>
<sequence>MLNFTFKYSFIDGKSRYTKQYNDNLANAVTGSTVAHASEFTRTPYSTVERMFKSYLNNVKPQICAETLELSKNTERLIIGSDDFAIRKGHSYNTGIHDLRNETLLHFVKGRKLNDLREDKEKILRFMIYSQL</sequence>
<dbReference type="RefSeq" id="WP_156736534.1">
    <property type="nucleotide sequence ID" value="NZ_CACRTU010000013.1"/>
</dbReference>
<proteinExistence type="predicted"/>
<evidence type="ECO:0000259" key="1">
    <source>
        <dbReference type="Pfam" id="PF13542"/>
    </source>
</evidence>
<accession>A0A6N3BWV7</accession>